<evidence type="ECO:0000256" key="3">
    <source>
        <dbReference type="SAM" id="SignalP"/>
    </source>
</evidence>
<proteinExistence type="predicted"/>
<comment type="caution">
    <text evidence="5">The sequence shown here is derived from an EMBL/GenBank/DDBJ whole genome shotgun (WGS) entry which is preliminary data.</text>
</comment>
<accession>A0A1X2HYI9</accession>
<evidence type="ECO:0000313" key="5">
    <source>
        <dbReference type="EMBL" id="ORZ04366.1"/>
    </source>
</evidence>
<gene>
    <name evidence="5" type="ORF">BCR42DRAFT_429261</name>
</gene>
<keyword evidence="2" id="KW-0472">Membrane</keyword>
<dbReference type="AlphaFoldDB" id="A0A1X2HYI9"/>
<feature type="signal peptide" evidence="3">
    <location>
        <begin position="1"/>
        <end position="21"/>
    </location>
</feature>
<evidence type="ECO:0000256" key="2">
    <source>
        <dbReference type="SAM" id="Phobius"/>
    </source>
</evidence>
<dbReference type="InterPro" id="IPR052982">
    <property type="entry name" value="SRP1/TIP1-like"/>
</dbReference>
<feature type="chain" id="PRO_5011964862" description="Yeast cell wall synthesis Kre9/Knh1-like N-terminal domain-containing protein" evidence="3">
    <location>
        <begin position="22"/>
        <end position="204"/>
    </location>
</feature>
<protein>
    <recommendedName>
        <fullName evidence="4">Yeast cell wall synthesis Kre9/Knh1-like N-terminal domain-containing protein</fullName>
    </recommendedName>
</protein>
<dbReference type="OrthoDB" id="2287737at2759"/>
<sequence length="204" mass="21266">MRFSTILLTIAAIGSSTLVNAVPIDKRDDTIVTPYEITSPTANATVQVNQNAVINWNKGTDNSPINIALVPGSDSSLSSDSITISEGISGSIGTLIYKVPSSVENENDSSLWRVAISHGSDSVTYSAPFYISNTASQQQIQQPSFTASSTDASYSAVASITILGPDGKPLYVGGDSQSSDASSVGAFVMSYVVLPAIITGYILM</sequence>
<feature type="domain" description="Yeast cell wall synthesis Kre9/Knh1-like N-terminal" evidence="4">
    <location>
        <begin position="39"/>
        <end position="131"/>
    </location>
</feature>
<keyword evidence="2" id="KW-1133">Transmembrane helix</keyword>
<keyword evidence="2" id="KW-0812">Transmembrane</keyword>
<dbReference type="InterPro" id="IPR018466">
    <property type="entry name" value="Kre9/Knh1-like_N"/>
</dbReference>
<name>A0A1X2HYI9_9FUNG</name>
<evidence type="ECO:0000256" key="1">
    <source>
        <dbReference type="ARBA" id="ARBA00022729"/>
    </source>
</evidence>
<dbReference type="PANTHER" id="PTHR40633">
    <property type="entry name" value="MATRIX PROTEIN, PUTATIVE (AFU_ORTHOLOGUE AFUA_8G05410)-RELATED"/>
    <property type="match status" value="1"/>
</dbReference>
<evidence type="ECO:0000259" key="4">
    <source>
        <dbReference type="Pfam" id="PF10342"/>
    </source>
</evidence>
<dbReference type="Pfam" id="PF10342">
    <property type="entry name" value="Kre9_KNH"/>
    <property type="match status" value="1"/>
</dbReference>
<dbReference type="Proteomes" id="UP000193560">
    <property type="component" value="Unassembled WGS sequence"/>
</dbReference>
<organism evidence="5 6">
    <name type="scientific">Absidia repens</name>
    <dbReference type="NCBI Taxonomy" id="90262"/>
    <lineage>
        <taxon>Eukaryota</taxon>
        <taxon>Fungi</taxon>
        <taxon>Fungi incertae sedis</taxon>
        <taxon>Mucoromycota</taxon>
        <taxon>Mucoromycotina</taxon>
        <taxon>Mucoromycetes</taxon>
        <taxon>Mucorales</taxon>
        <taxon>Cunninghamellaceae</taxon>
        <taxon>Absidia</taxon>
    </lineage>
</organism>
<feature type="transmembrane region" description="Helical" evidence="2">
    <location>
        <begin position="184"/>
        <end position="203"/>
    </location>
</feature>
<dbReference type="PANTHER" id="PTHR40633:SF1">
    <property type="entry name" value="GPI ANCHORED SERINE-THREONINE RICH PROTEIN (AFU_ORTHOLOGUE AFUA_1G03630)"/>
    <property type="match status" value="1"/>
</dbReference>
<evidence type="ECO:0000313" key="6">
    <source>
        <dbReference type="Proteomes" id="UP000193560"/>
    </source>
</evidence>
<reference evidence="5 6" key="1">
    <citation type="submission" date="2016-07" db="EMBL/GenBank/DDBJ databases">
        <title>Pervasive Adenine N6-methylation of Active Genes in Fungi.</title>
        <authorList>
            <consortium name="DOE Joint Genome Institute"/>
            <person name="Mondo S.J."/>
            <person name="Dannebaum R.O."/>
            <person name="Kuo R.C."/>
            <person name="Labutti K."/>
            <person name="Haridas S."/>
            <person name="Kuo A."/>
            <person name="Salamov A."/>
            <person name="Ahrendt S.R."/>
            <person name="Lipzen A."/>
            <person name="Sullivan W."/>
            <person name="Andreopoulos W.B."/>
            <person name="Clum A."/>
            <person name="Lindquist E."/>
            <person name="Daum C."/>
            <person name="Ramamoorthy G.K."/>
            <person name="Gryganskyi A."/>
            <person name="Culley D."/>
            <person name="Magnuson J.K."/>
            <person name="James T.Y."/>
            <person name="O'Malley M.A."/>
            <person name="Stajich J.E."/>
            <person name="Spatafora J.W."/>
            <person name="Visel A."/>
            <person name="Grigoriev I.V."/>
        </authorList>
    </citation>
    <scope>NUCLEOTIDE SEQUENCE [LARGE SCALE GENOMIC DNA]</scope>
    <source>
        <strain evidence="5 6">NRRL 1336</strain>
    </source>
</reference>
<keyword evidence="1 3" id="KW-0732">Signal</keyword>
<keyword evidence="6" id="KW-1185">Reference proteome</keyword>
<dbReference type="EMBL" id="MCGE01000051">
    <property type="protein sequence ID" value="ORZ04366.1"/>
    <property type="molecule type" value="Genomic_DNA"/>
</dbReference>